<proteinExistence type="predicted"/>
<dbReference type="Proteomes" id="UP000076079">
    <property type="component" value="Chromosome"/>
</dbReference>
<feature type="compositionally biased region" description="Basic and acidic residues" evidence="1">
    <location>
        <begin position="336"/>
        <end position="359"/>
    </location>
</feature>
<feature type="signal peptide" evidence="2">
    <location>
        <begin position="1"/>
        <end position="36"/>
    </location>
</feature>
<sequence precursor="true">MHVDTAIAACRRALPWDALGVALVCLASLATGTAGAQAVNGAPPPKVVYQVRELLRQGDLVLSLVQPTTAGGLDGSVLRVQQAGRRTDVPLDGTMTGRRARMVGSARYLPTVGRVLLHLDPAYEASGLLVVDVAAGLVVDAVTAHDLVASPDGRFWAFEEHAVRTLAVWPHTETVYAVYDAAAPPAANARPCPSADDRCRGQVLFLPDRLALCREIAAERGGSCLTPARAPRHVRRSPFVWLSATELAWVDVDVARQASTLVVATPGREPAVVHAVPLERARVIGDVEFPSAREAWTIDGISRDGDPARVWLHFRSPLPQAPGGRLGIRVGRRRVSKGEKGKKAEKDKKTESKEEGIKD</sequence>
<gene>
    <name evidence="3" type="ORF">LuPra_00677</name>
</gene>
<keyword evidence="4" id="KW-1185">Reference proteome</keyword>
<evidence type="ECO:0000256" key="1">
    <source>
        <dbReference type="SAM" id="MobiDB-lite"/>
    </source>
</evidence>
<dbReference type="STRING" id="1855912.LuPra_00677"/>
<dbReference type="RefSeq" id="WP_157898681.1">
    <property type="nucleotide sequence ID" value="NZ_CP015136.1"/>
</dbReference>
<keyword evidence="2" id="KW-0732">Signal</keyword>
<evidence type="ECO:0000313" key="4">
    <source>
        <dbReference type="Proteomes" id="UP000076079"/>
    </source>
</evidence>
<dbReference type="AlphaFoldDB" id="A0A143PIB1"/>
<feature type="chain" id="PRO_5007511386" evidence="2">
    <location>
        <begin position="37"/>
        <end position="359"/>
    </location>
</feature>
<evidence type="ECO:0000313" key="3">
    <source>
        <dbReference type="EMBL" id="AMY07504.1"/>
    </source>
</evidence>
<organism evidence="3 4">
    <name type="scientific">Luteitalea pratensis</name>
    <dbReference type="NCBI Taxonomy" id="1855912"/>
    <lineage>
        <taxon>Bacteria</taxon>
        <taxon>Pseudomonadati</taxon>
        <taxon>Acidobacteriota</taxon>
        <taxon>Vicinamibacteria</taxon>
        <taxon>Vicinamibacterales</taxon>
        <taxon>Vicinamibacteraceae</taxon>
        <taxon>Luteitalea</taxon>
    </lineage>
</organism>
<name>A0A143PIB1_LUTPR</name>
<dbReference type="EMBL" id="CP015136">
    <property type="protein sequence ID" value="AMY07504.1"/>
    <property type="molecule type" value="Genomic_DNA"/>
</dbReference>
<dbReference type="KEGG" id="abac:LuPra_00677"/>
<evidence type="ECO:0000256" key="2">
    <source>
        <dbReference type="SAM" id="SignalP"/>
    </source>
</evidence>
<feature type="region of interest" description="Disordered" evidence="1">
    <location>
        <begin position="322"/>
        <end position="359"/>
    </location>
</feature>
<accession>A0A143PIB1</accession>
<protein>
    <submittedName>
        <fullName evidence="3">Uncharacterized protein</fullName>
    </submittedName>
</protein>
<reference evidence="4" key="2">
    <citation type="submission" date="2016-04" db="EMBL/GenBank/DDBJ databases">
        <title>First Complete Genome Sequence of a Subdivision 6 Acidobacterium.</title>
        <authorList>
            <person name="Huang S."/>
            <person name="Vieira S."/>
            <person name="Bunk B."/>
            <person name="Riedel T."/>
            <person name="Sproeer C."/>
            <person name="Overmann J."/>
        </authorList>
    </citation>
    <scope>NUCLEOTIDE SEQUENCE [LARGE SCALE GENOMIC DNA]</scope>
    <source>
        <strain evidence="4">DSM 100886 HEG_-6_39</strain>
    </source>
</reference>
<reference evidence="3 4" key="1">
    <citation type="journal article" date="2016" name="Genome Announc.">
        <title>First Complete Genome Sequence of a Subdivision 6 Acidobacterium Strain.</title>
        <authorList>
            <person name="Huang S."/>
            <person name="Vieira S."/>
            <person name="Bunk B."/>
            <person name="Riedel T."/>
            <person name="Sproer C."/>
            <person name="Overmann J."/>
        </authorList>
    </citation>
    <scope>NUCLEOTIDE SEQUENCE [LARGE SCALE GENOMIC DNA]</scope>
    <source>
        <strain evidence="4">DSM 100886 HEG_-6_39</strain>
    </source>
</reference>